<dbReference type="RefSeq" id="WP_124924468.1">
    <property type="nucleotide sequence ID" value="NZ_BMOH01000001.1"/>
</dbReference>
<feature type="transmembrane region" description="Helical" evidence="1">
    <location>
        <begin position="36"/>
        <end position="58"/>
    </location>
</feature>
<keyword evidence="3" id="KW-1185">Reference proteome</keyword>
<feature type="transmembrane region" description="Helical" evidence="1">
    <location>
        <begin position="95"/>
        <end position="113"/>
    </location>
</feature>
<reference evidence="2 3" key="1">
    <citation type="submission" date="2018-11" db="EMBL/GenBank/DDBJ databases">
        <title>The draft genome sequence of Amphritea balenae JAMM 1525T.</title>
        <authorList>
            <person name="Fang Z."/>
            <person name="Zhang Y."/>
            <person name="Han X."/>
        </authorList>
    </citation>
    <scope>NUCLEOTIDE SEQUENCE [LARGE SCALE GENOMIC DNA]</scope>
    <source>
        <strain evidence="2 3">JAMM 1525</strain>
    </source>
</reference>
<name>A0A3P1SWN8_9GAMM</name>
<dbReference type="PANTHER" id="PTHR34821:SF2">
    <property type="entry name" value="INNER MEMBRANE PROTEIN YDCZ"/>
    <property type="match status" value="1"/>
</dbReference>
<dbReference type="AlphaFoldDB" id="A0A3P1SWN8"/>
<feature type="transmembrane region" description="Helical" evidence="1">
    <location>
        <begin position="70"/>
        <end position="89"/>
    </location>
</feature>
<evidence type="ECO:0000256" key="1">
    <source>
        <dbReference type="SAM" id="Phobius"/>
    </source>
</evidence>
<keyword evidence="1" id="KW-0812">Transmembrane</keyword>
<keyword evidence="1" id="KW-0472">Membrane</keyword>
<dbReference type="EMBL" id="RQXV01000001">
    <property type="protein sequence ID" value="RRD01395.1"/>
    <property type="molecule type" value="Genomic_DNA"/>
</dbReference>
<proteinExistence type="predicted"/>
<accession>A0A3P1SWN8</accession>
<organism evidence="2 3">
    <name type="scientific">Amphritea balenae</name>
    <dbReference type="NCBI Taxonomy" id="452629"/>
    <lineage>
        <taxon>Bacteria</taxon>
        <taxon>Pseudomonadati</taxon>
        <taxon>Pseudomonadota</taxon>
        <taxon>Gammaproteobacteria</taxon>
        <taxon>Oceanospirillales</taxon>
        <taxon>Oceanospirillaceae</taxon>
        <taxon>Amphritea</taxon>
    </lineage>
</organism>
<feature type="transmembrane region" description="Helical" evidence="1">
    <location>
        <begin position="122"/>
        <end position="144"/>
    </location>
</feature>
<dbReference type="InterPro" id="IPR006750">
    <property type="entry name" value="YdcZ"/>
</dbReference>
<evidence type="ECO:0000313" key="3">
    <source>
        <dbReference type="Proteomes" id="UP000267535"/>
    </source>
</evidence>
<sequence>MNWFLLLGAIAVGAVIPVQGALNARLGAELIHPMQATLVSYIGGTLACILALVVVQASLPDWKRLVGIDWYLYCGGFLGVIFVSGMLYLMPKIGIANMLAAAILGQLVMSLIFDHFGFFGGLVIEVTPSRIFGVLLLLLGLYFIQR</sequence>
<dbReference type="OrthoDB" id="9097160at2"/>
<protein>
    <submittedName>
        <fullName evidence="2">DMT family transporter</fullName>
    </submittedName>
</protein>
<comment type="caution">
    <text evidence="2">The sequence shown here is derived from an EMBL/GenBank/DDBJ whole genome shotgun (WGS) entry which is preliminary data.</text>
</comment>
<gene>
    <name evidence="2" type="ORF">EHS89_02215</name>
</gene>
<keyword evidence="1" id="KW-1133">Transmembrane helix</keyword>
<dbReference type="Pfam" id="PF04657">
    <property type="entry name" value="DMT_YdcZ"/>
    <property type="match status" value="1"/>
</dbReference>
<dbReference type="GO" id="GO:0005886">
    <property type="term" value="C:plasma membrane"/>
    <property type="evidence" value="ECO:0007669"/>
    <property type="project" value="TreeGrafter"/>
</dbReference>
<dbReference type="PANTHER" id="PTHR34821">
    <property type="entry name" value="INNER MEMBRANE PROTEIN YDCZ"/>
    <property type="match status" value="1"/>
</dbReference>
<evidence type="ECO:0000313" key="2">
    <source>
        <dbReference type="EMBL" id="RRD01395.1"/>
    </source>
</evidence>
<dbReference type="Proteomes" id="UP000267535">
    <property type="component" value="Unassembled WGS sequence"/>
</dbReference>